<name>K2R4G1_MACPH</name>
<reference evidence="2 3" key="1">
    <citation type="journal article" date="2012" name="BMC Genomics">
        <title>Tools to kill: Genome of one of the most destructive plant pathogenic fungi Macrophomina phaseolina.</title>
        <authorList>
            <person name="Islam M.S."/>
            <person name="Haque M.S."/>
            <person name="Islam M.M."/>
            <person name="Emdad E.M."/>
            <person name="Halim A."/>
            <person name="Hossen Q.M.M."/>
            <person name="Hossain M.Z."/>
            <person name="Ahmed B."/>
            <person name="Rahim S."/>
            <person name="Rahman M.S."/>
            <person name="Alam M.M."/>
            <person name="Hou S."/>
            <person name="Wan X."/>
            <person name="Saito J.A."/>
            <person name="Alam M."/>
        </authorList>
    </citation>
    <scope>NUCLEOTIDE SEQUENCE [LARGE SCALE GENOMIC DNA]</scope>
    <source>
        <strain evidence="2 3">MS6</strain>
    </source>
</reference>
<sequence length="148" mass="17239">MSRLLTFRKCHYQMTHFWKALGYTAKTTSVEKFSSQNGKGARLEIISNFAGGISDGVESNFIHSFGISHFFTFRLGIWLVVLVLEENSPFFLLDWQRYEHFYVLRETGGYPTNSSWLRFLFLLICWLLSMPCCGYVPHHGQRAHYALL</sequence>
<evidence type="ECO:0000313" key="3">
    <source>
        <dbReference type="Proteomes" id="UP000007129"/>
    </source>
</evidence>
<dbReference type="AlphaFoldDB" id="K2R4G1"/>
<accession>K2R4G1</accession>
<dbReference type="Proteomes" id="UP000007129">
    <property type="component" value="Unassembled WGS sequence"/>
</dbReference>
<organism evidence="2 3">
    <name type="scientific">Macrophomina phaseolina (strain MS6)</name>
    <name type="common">Charcoal rot fungus</name>
    <dbReference type="NCBI Taxonomy" id="1126212"/>
    <lineage>
        <taxon>Eukaryota</taxon>
        <taxon>Fungi</taxon>
        <taxon>Dikarya</taxon>
        <taxon>Ascomycota</taxon>
        <taxon>Pezizomycotina</taxon>
        <taxon>Dothideomycetes</taxon>
        <taxon>Dothideomycetes incertae sedis</taxon>
        <taxon>Botryosphaeriales</taxon>
        <taxon>Botryosphaeriaceae</taxon>
        <taxon>Macrophomina</taxon>
    </lineage>
</organism>
<protein>
    <submittedName>
        <fullName evidence="2">Uncharacterized protein</fullName>
    </submittedName>
</protein>
<dbReference type="InParanoid" id="K2R4G1"/>
<proteinExistence type="predicted"/>
<keyword evidence="1" id="KW-1133">Transmembrane helix</keyword>
<comment type="caution">
    <text evidence="2">The sequence shown here is derived from an EMBL/GenBank/DDBJ whole genome shotgun (WGS) entry which is preliminary data.</text>
</comment>
<feature type="transmembrane region" description="Helical" evidence="1">
    <location>
        <begin position="61"/>
        <end position="84"/>
    </location>
</feature>
<dbReference type="EMBL" id="AHHD01000250">
    <property type="protein sequence ID" value="EKG17266.1"/>
    <property type="molecule type" value="Genomic_DNA"/>
</dbReference>
<feature type="transmembrane region" description="Helical" evidence="1">
    <location>
        <begin position="116"/>
        <end position="136"/>
    </location>
</feature>
<dbReference type="HOGENOM" id="CLU_1759160_0_0_1"/>
<keyword evidence="1" id="KW-0812">Transmembrane</keyword>
<keyword evidence="1" id="KW-0472">Membrane</keyword>
<gene>
    <name evidence="2" type="ORF">MPH_05476</name>
</gene>
<dbReference type="VEuPathDB" id="FungiDB:MPH_05476"/>
<evidence type="ECO:0000313" key="2">
    <source>
        <dbReference type="EMBL" id="EKG17266.1"/>
    </source>
</evidence>
<evidence type="ECO:0000256" key="1">
    <source>
        <dbReference type="SAM" id="Phobius"/>
    </source>
</evidence>